<dbReference type="GO" id="GO:0005737">
    <property type="term" value="C:cytoplasm"/>
    <property type="evidence" value="ECO:0007669"/>
    <property type="project" value="UniProtKB-SubCell"/>
</dbReference>
<evidence type="ECO:0000256" key="9">
    <source>
        <dbReference type="ARBA" id="ARBA00022776"/>
    </source>
</evidence>
<feature type="transmembrane region" description="Helical" evidence="18">
    <location>
        <begin position="344"/>
        <end position="361"/>
    </location>
</feature>
<dbReference type="PANTHER" id="PTHR15189">
    <property type="entry name" value="BRISC AND BRCA1-A COMPLEX MEMBER 2"/>
    <property type="match status" value="1"/>
</dbReference>
<evidence type="ECO:0000256" key="15">
    <source>
        <dbReference type="ARBA" id="ARBA00025766"/>
    </source>
</evidence>
<keyword evidence="12" id="KW-0234">DNA repair</keyword>
<keyword evidence="8" id="KW-0227">DNA damage</keyword>
<comment type="similarity">
    <text evidence="15">Belongs to the BABAM2 family.</text>
</comment>
<keyword evidence="10" id="KW-0833">Ubl conjugation pathway</keyword>
<keyword evidence="11" id="KW-0156">Chromatin regulator</keyword>
<evidence type="ECO:0000256" key="7">
    <source>
        <dbReference type="ARBA" id="ARBA00022737"/>
    </source>
</evidence>
<organism evidence="19 20">
    <name type="scientific">Arachis hypogaea</name>
    <name type="common">Peanut</name>
    <dbReference type="NCBI Taxonomy" id="3818"/>
    <lineage>
        <taxon>Eukaryota</taxon>
        <taxon>Viridiplantae</taxon>
        <taxon>Streptophyta</taxon>
        <taxon>Embryophyta</taxon>
        <taxon>Tracheophyta</taxon>
        <taxon>Spermatophyta</taxon>
        <taxon>Magnoliopsida</taxon>
        <taxon>eudicotyledons</taxon>
        <taxon>Gunneridae</taxon>
        <taxon>Pentapetalae</taxon>
        <taxon>rosids</taxon>
        <taxon>fabids</taxon>
        <taxon>Fabales</taxon>
        <taxon>Fabaceae</taxon>
        <taxon>Papilionoideae</taxon>
        <taxon>50 kb inversion clade</taxon>
        <taxon>dalbergioids sensu lato</taxon>
        <taxon>Dalbergieae</taxon>
        <taxon>Pterocarpus clade</taxon>
        <taxon>Arachis</taxon>
    </lineage>
</organism>
<evidence type="ECO:0000256" key="3">
    <source>
        <dbReference type="ARBA" id="ARBA00019438"/>
    </source>
</evidence>
<evidence type="ECO:0000256" key="18">
    <source>
        <dbReference type="SAM" id="Phobius"/>
    </source>
</evidence>
<dbReference type="Pfam" id="PF06113">
    <property type="entry name" value="BRE"/>
    <property type="match status" value="1"/>
</dbReference>
<dbReference type="AlphaFoldDB" id="A0A445DJ05"/>
<evidence type="ECO:0000256" key="14">
    <source>
        <dbReference type="ARBA" id="ARBA00023306"/>
    </source>
</evidence>
<dbReference type="PANTHER" id="PTHR15189:SF7">
    <property type="entry name" value="BRISC AND BRCA1-A COMPLEX MEMBER 2"/>
    <property type="match status" value="1"/>
</dbReference>
<evidence type="ECO:0000256" key="6">
    <source>
        <dbReference type="ARBA" id="ARBA00022703"/>
    </source>
</evidence>
<evidence type="ECO:0000256" key="8">
    <source>
        <dbReference type="ARBA" id="ARBA00022763"/>
    </source>
</evidence>
<dbReference type="EMBL" id="SDMP01000004">
    <property type="protein sequence ID" value="RYR63130.1"/>
    <property type="molecule type" value="Genomic_DNA"/>
</dbReference>
<reference evidence="19 20" key="1">
    <citation type="submission" date="2019-01" db="EMBL/GenBank/DDBJ databases">
        <title>Sequencing of cultivated peanut Arachis hypogaea provides insights into genome evolution and oil improvement.</title>
        <authorList>
            <person name="Chen X."/>
        </authorList>
    </citation>
    <scope>NUCLEOTIDE SEQUENCE [LARGE SCALE GENOMIC DNA]</scope>
    <source>
        <strain evidence="20">cv. Fuhuasheng</strain>
        <tissue evidence="19">Leaves</tissue>
    </source>
</reference>
<evidence type="ECO:0000256" key="13">
    <source>
        <dbReference type="ARBA" id="ARBA00023242"/>
    </source>
</evidence>
<dbReference type="GO" id="GO:0006302">
    <property type="term" value="P:double-strand break repair"/>
    <property type="evidence" value="ECO:0007669"/>
    <property type="project" value="TreeGrafter"/>
</dbReference>
<keyword evidence="7" id="KW-0677">Repeat</keyword>
<dbReference type="Proteomes" id="UP000289738">
    <property type="component" value="Chromosome A04"/>
</dbReference>
<keyword evidence="6" id="KW-0053">Apoptosis</keyword>
<keyword evidence="13" id="KW-0539">Nucleus</keyword>
<gene>
    <name evidence="19" type="ORF">Ahy_A04g020918</name>
</gene>
<evidence type="ECO:0000256" key="12">
    <source>
        <dbReference type="ARBA" id="ARBA00023204"/>
    </source>
</evidence>
<comment type="caution">
    <text evidence="19">The sequence shown here is derived from an EMBL/GenBank/DDBJ whole genome shotgun (WGS) entry which is preliminary data.</text>
</comment>
<evidence type="ECO:0000256" key="17">
    <source>
        <dbReference type="ARBA" id="ARBA00032630"/>
    </source>
</evidence>
<keyword evidence="9" id="KW-0498">Mitosis</keyword>
<evidence type="ECO:0000256" key="10">
    <source>
        <dbReference type="ARBA" id="ARBA00022786"/>
    </source>
</evidence>
<comment type="subcellular location">
    <subcellularLocation>
        <location evidence="2">Cytoplasm</location>
    </subcellularLocation>
    <subcellularLocation>
        <location evidence="1">Nucleus</location>
    </subcellularLocation>
</comment>
<evidence type="ECO:0000313" key="20">
    <source>
        <dbReference type="Proteomes" id="UP000289738"/>
    </source>
</evidence>
<evidence type="ECO:0000256" key="2">
    <source>
        <dbReference type="ARBA" id="ARBA00004496"/>
    </source>
</evidence>
<evidence type="ECO:0000256" key="1">
    <source>
        <dbReference type="ARBA" id="ARBA00004123"/>
    </source>
</evidence>
<keyword evidence="20" id="KW-1185">Reference proteome</keyword>
<proteinExistence type="inferred from homology"/>
<keyword evidence="5" id="KW-0132">Cell division</keyword>
<evidence type="ECO:0000256" key="5">
    <source>
        <dbReference type="ARBA" id="ARBA00022618"/>
    </source>
</evidence>
<keyword evidence="14" id="KW-0131">Cell cycle</keyword>
<feature type="transmembrane region" description="Helical" evidence="18">
    <location>
        <begin position="373"/>
        <end position="392"/>
    </location>
</feature>
<sequence length="428" mass="48158">MAVSAADNVPPFIAAQLTHLLSHFRFTLKARHSPNILAFFTPTKLNKCGQVISTIPAPSIDSHSSFPSAWTSSSVLFISPLSQLQKFLPFFGMIIRVFYGISGDVIYNAECPTVAPDVIFGPEDEDFHPFPMSSDDGTQASNCLSDWNYRDPARLLSLVQFLRDQYVLYQRKRVGEVDDDRLKFEISTILSREGIEMHMSSVAEKPEEVKFAVPLLDMNINKMVPSCPWRYPQKIHLQVVYPVGRKYTSAPSAPRLKLVSSSELKALFSIDDVKLPPWLDGMCLAEYLPNLEEYLEKQVSEAVSLIDLRRQFIEALAIQLGRPVEADPVLALDSYSQIVFCRKATFLSATGVFTFLVHFLIPTQFPKQQPAIMLQSSQIIFLVFAIMYGRFFSASSNPIQANASHFCSEFLADEALNFKRQCSEGQLQ</sequence>
<evidence type="ECO:0000256" key="16">
    <source>
        <dbReference type="ARBA" id="ARBA00032491"/>
    </source>
</evidence>
<keyword evidence="18" id="KW-0472">Membrane</keyword>
<dbReference type="InterPro" id="IPR010358">
    <property type="entry name" value="BRE"/>
</dbReference>
<evidence type="ECO:0000256" key="11">
    <source>
        <dbReference type="ARBA" id="ARBA00022853"/>
    </source>
</evidence>
<keyword evidence="18" id="KW-0812">Transmembrane</keyword>
<name>A0A445DJ05_ARAHY</name>
<dbReference type="GO" id="GO:0006325">
    <property type="term" value="P:chromatin organization"/>
    <property type="evidence" value="ECO:0007669"/>
    <property type="project" value="UniProtKB-KW"/>
</dbReference>
<keyword evidence="18" id="KW-1133">Transmembrane helix</keyword>
<evidence type="ECO:0000256" key="4">
    <source>
        <dbReference type="ARBA" id="ARBA00022490"/>
    </source>
</evidence>
<keyword evidence="4" id="KW-0963">Cytoplasm</keyword>
<protein>
    <recommendedName>
        <fullName evidence="3">BRISC and BRCA1-A complex member 2</fullName>
    </recommendedName>
    <alternativeName>
        <fullName evidence="16">BRCA1-A complex subunit BRE</fullName>
    </alternativeName>
    <alternativeName>
        <fullName evidence="17">BRCA1/BRCA2-containing complex subunit 45</fullName>
    </alternativeName>
</protein>
<accession>A0A445DJ05</accession>
<dbReference type="GO" id="GO:0051301">
    <property type="term" value="P:cell division"/>
    <property type="evidence" value="ECO:0007669"/>
    <property type="project" value="UniProtKB-KW"/>
</dbReference>
<dbReference type="GO" id="GO:0070552">
    <property type="term" value="C:BRISC complex"/>
    <property type="evidence" value="ECO:0007669"/>
    <property type="project" value="InterPro"/>
</dbReference>
<evidence type="ECO:0000313" key="19">
    <source>
        <dbReference type="EMBL" id="RYR63130.1"/>
    </source>
</evidence>